<name>A0A0F9VAB6_9ZZZZ</name>
<dbReference type="EMBL" id="LAZR01000402">
    <property type="protein sequence ID" value="KKN70491.1"/>
    <property type="molecule type" value="Genomic_DNA"/>
</dbReference>
<reference evidence="1" key="1">
    <citation type="journal article" date="2015" name="Nature">
        <title>Complex archaea that bridge the gap between prokaryotes and eukaryotes.</title>
        <authorList>
            <person name="Spang A."/>
            <person name="Saw J.H."/>
            <person name="Jorgensen S.L."/>
            <person name="Zaremba-Niedzwiedzka K."/>
            <person name="Martijn J."/>
            <person name="Lind A.E."/>
            <person name="van Eijk R."/>
            <person name="Schleper C."/>
            <person name="Guy L."/>
            <person name="Ettema T.J."/>
        </authorList>
    </citation>
    <scope>NUCLEOTIDE SEQUENCE</scope>
</reference>
<comment type="caution">
    <text evidence="1">The sequence shown here is derived from an EMBL/GenBank/DDBJ whole genome shotgun (WGS) entry which is preliminary data.</text>
</comment>
<gene>
    <name evidence="1" type="ORF">LCGC14_0430690</name>
</gene>
<proteinExistence type="predicted"/>
<dbReference type="AlphaFoldDB" id="A0A0F9VAB6"/>
<sequence>MITDPLKTYLEFKPMTKPRETVISGARVGVWDGRGEDFFGVGTYVGDEYHHSHQFGPGYYPKIEMDDKKVYYGCETWWMPLDMVPAPVKAKLGIKE</sequence>
<accession>A0A0F9VAB6</accession>
<organism evidence="1">
    <name type="scientific">marine sediment metagenome</name>
    <dbReference type="NCBI Taxonomy" id="412755"/>
    <lineage>
        <taxon>unclassified sequences</taxon>
        <taxon>metagenomes</taxon>
        <taxon>ecological metagenomes</taxon>
    </lineage>
</organism>
<evidence type="ECO:0000313" key="1">
    <source>
        <dbReference type="EMBL" id="KKN70491.1"/>
    </source>
</evidence>
<protein>
    <submittedName>
        <fullName evidence="1">Uncharacterized protein</fullName>
    </submittedName>
</protein>